<proteinExistence type="predicted"/>
<evidence type="ECO:0000313" key="3">
    <source>
        <dbReference type="EMBL" id="APU16698.1"/>
    </source>
</evidence>
<evidence type="ECO:0000313" key="4">
    <source>
        <dbReference type="Proteomes" id="UP000185511"/>
    </source>
</evidence>
<reference evidence="4" key="1">
    <citation type="submission" date="2016-06" db="EMBL/GenBank/DDBJ databases">
        <title>Complete genome sequence of Actinoalloteichus fjordicus DSM 46855 (=ADI127-17), type strain of the new species Actinoalloteichus fjordicus.</title>
        <authorList>
            <person name="Ruckert C."/>
            <person name="Nouioui I."/>
            <person name="Willmese J."/>
            <person name="van Wezel G."/>
            <person name="Klenk H.-P."/>
            <person name="Kalinowski J."/>
            <person name="Zotchev S.B."/>
        </authorList>
    </citation>
    <scope>NUCLEOTIDE SEQUENCE [LARGE SCALE GENOMIC DNA]</scope>
    <source>
        <strain evidence="4">ADI127-7</strain>
    </source>
</reference>
<protein>
    <submittedName>
        <fullName evidence="3">Serine/threonine protein phosphatase</fullName>
    </submittedName>
</protein>
<dbReference type="AlphaFoldDB" id="A0AAC9LEZ6"/>
<feature type="region of interest" description="Disordered" evidence="1">
    <location>
        <begin position="1"/>
        <end position="26"/>
    </location>
</feature>
<organism evidence="3 4">
    <name type="scientific">Actinoalloteichus fjordicus</name>
    <dbReference type="NCBI Taxonomy" id="1612552"/>
    <lineage>
        <taxon>Bacteria</taxon>
        <taxon>Bacillati</taxon>
        <taxon>Actinomycetota</taxon>
        <taxon>Actinomycetes</taxon>
        <taxon>Pseudonocardiales</taxon>
        <taxon>Pseudonocardiaceae</taxon>
        <taxon>Actinoalloteichus</taxon>
    </lineage>
</organism>
<dbReference type="SUPFAM" id="SSF81606">
    <property type="entry name" value="PP2C-like"/>
    <property type="match status" value="1"/>
</dbReference>
<dbReference type="RefSeq" id="WP_075742197.1">
    <property type="nucleotide sequence ID" value="NZ_CP016076.1"/>
</dbReference>
<dbReference type="InterPro" id="IPR001932">
    <property type="entry name" value="PPM-type_phosphatase-like_dom"/>
</dbReference>
<keyword evidence="4" id="KW-1185">Reference proteome</keyword>
<dbReference type="Pfam" id="PF13672">
    <property type="entry name" value="PP2C_2"/>
    <property type="match status" value="1"/>
</dbReference>
<dbReference type="Proteomes" id="UP000185511">
    <property type="component" value="Chromosome"/>
</dbReference>
<dbReference type="InterPro" id="IPR036457">
    <property type="entry name" value="PPM-type-like_dom_sf"/>
</dbReference>
<name>A0AAC9LEZ6_9PSEU</name>
<feature type="domain" description="PPM-type phosphatase" evidence="2">
    <location>
        <begin position="18"/>
        <end position="179"/>
    </location>
</feature>
<dbReference type="EMBL" id="CP016076">
    <property type="protein sequence ID" value="APU16698.1"/>
    <property type="molecule type" value="Genomic_DNA"/>
</dbReference>
<evidence type="ECO:0000256" key="1">
    <source>
        <dbReference type="SAM" id="MobiDB-lite"/>
    </source>
</evidence>
<dbReference type="KEGG" id="acad:UA74_23400"/>
<gene>
    <name evidence="3" type="ORF">UA74_23400</name>
</gene>
<accession>A0AAC9LEZ6</accession>
<dbReference type="Gene3D" id="3.60.40.10">
    <property type="entry name" value="PPM-type phosphatase domain"/>
    <property type="match status" value="1"/>
</dbReference>
<sequence>MKSVHRAFSYSVPKNGREESENEDQVGYDEAAGRFAVADGASTAARSEVWARILVESFLSDGTDPSATNVLPLLRKRWETETAAQATSWVAQEKLRQGSAAAFVGLSLRDGGYQVIAVGDACYLHLRNNRVVRFGPVASAAEFTRFPSLVRTDGGPRSIDQRGEYRTGDRFLLVTDALAAFLMRRLERSGPKIRLPRFAKADWTGDQQAFAAIIAGYRDEGLANDDTTACVIRT</sequence>
<evidence type="ECO:0000259" key="2">
    <source>
        <dbReference type="Pfam" id="PF13672"/>
    </source>
</evidence>